<dbReference type="Proteomes" id="UP000199202">
    <property type="component" value="Unassembled WGS sequence"/>
</dbReference>
<feature type="compositionally biased region" description="Low complexity" evidence="1">
    <location>
        <begin position="89"/>
        <end position="98"/>
    </location>
</feature>
<keyword evidence="3" id="KW-1185">Reference proteome</keyword>
<dbReference type="AlphaFoldDB" id="A0A1G9AZV7"/>
<feature type="compositionally biased region" description="Low complexity" evidence="1">
    <location>
        <begin position="67"/>
        <end position="78"/>
    </location>
</feature>
<evidence type="ECO:0000313" key="3">
    <source>
        <dbReference type="Proteomes" id="UP000199202"/>
    </source>
</evidence>
<feature type="region of interest" description="Disordered" evidence="1">
    <location>
        <begin position="487"/>
        <end position="514"/>
    </location>
</feature>
<proteinExistence type="predicted"/>
<dbReference type="STRING" id="633440.SAMN05421869_115104"/>
<reference evidence="2 3" key="1">
    <citation type="submission" date="2016-10" db="EMBL/GenBank/DDBJ databases">
        <authorList>
            <person name="de Groot N.N."/>
        </authorList>
    </citation>
    <scope>NUCLEOTIDE SEQUENCE [LARGE SCALE GENOMIC DNA]</scope>
    <source>
        <strain evidence="2 3">CGMCC 4.6533</strain>
    </source>
</reference>
<feature type="compositionally biased region" description="Basic and acidic residues" evidence="1">
    <location>
        <begin position="35"/>
        <end position="46"/>
    </location>
</feature>
<evidence type="ECO:0000313" key="2">
    <source>
        <dbReference type="EMBL" id="SDK32787.1"/>
    </source>
</evidence>
<feature type="region of interest" description="Disordered" evidence="1">
    <location>
        <begin position="1"/>
        <end position="102"/>
    </location>
</feature>
<dbReference type="EMBL" id="FNDJ01000015">
    <property type="protein sequence ID" value="SDK32787.1"/>
    <property type="molecule type" value="Genomic_DNA"/>
</dbReference>
<sequence length="1156" mass="118607">MWPALGGAGVNTYRAADPNGDRAADANARQATDSSGRRVTDLKRGQAVDPNGGRVADLKGRRATDPNGGRAADANGGRVPDSSGRRVTGLQGRRAAGLKGRRGTDPNVWDGLLKLVRAGDTAGTLRVVTELDAGGRKVVAAALPGYVAEQGRVGRWWGWPEQCAPLLVAGVACLGGPAAVAEWLFRRELRWAPDDDPGCLLGLLRQRPAGWRADLARRVAVRVRLPELRHWMLAAELVRDAGIEPPDDAAFMAGWLRALSPATAAGDPLFAAYRGRIFEIDGLATADLWRTVESVVRLVADGLLERAAVIDGVVRRLLRDGASAPVPFAVLHDRLDLDLDEAACRAADYARLLPAGPVAVADLALTQLRRLEESGRLAEELFAEAVAALAFRPEKKLLRALVTWAGEAVLRDAGRVPAVLRAMASIFTQDMLALQEQAVRLALTVAPQADPDAREVVREAAGALPAELRGLIAAVYGDGAAAEAAHAASPHAASSHAASSHAASSHGASPHAGATPAGVLPVGMAPAGVLPVGAIAVGAAPTEAAPVGAIAAGAAPTEGVPVGAVVQSQSHTSALTPSPPDTTPRTVGGVPGVTPLAARGVPGVGPLVGGGVPGAGSLAGEDVLGEGALGGGSLVTGGVAGTAPSVGGGLAGTGTLAGGGVLGAASLVGGRVAGTGTLGAGGGVLGAASLIRGRGAGVVAVTGGGVVGLPGPVASPEELAREIADFDWPPDVYAYERLLAGLAEWSHRAPWALREALRAWWRPFNPEDYGHYGSEIDEGLVAVVRRAFLAFASPDNSKALSAESTTKRWRPRAPGALDRIYLQRARELVTAFEQGTGYPVLLATPTRGTGHVDPGVLLDRIELLEAGGVAALPADLAQALLRLPREVGAAYVRRAGRLTSEAGRTCAAWMRGGGLADPRVTVFVRAQHGRAGLWAELAPPPAELPAAIRGLFELQTGHTYTLGWWPLVLPSHRELVAAHLSCYLPASMTSADGQTAVLASVVHGDGPLGTGMAHALACGMGHENAADRAAATDALLTLAARREVPVAALAEAVTALVRADFLKLNRVVAVLDDATQAGAHEVVWEVVVRVLPGLLPAEGERPRAGAADLLAAGARAARIAGVRAEVPEVEAVAARKGSSRLVQEARRLRHLIAAPR</sequence>
<gene>
    <name evidence="2" type="ORF">SAMN05421869_115104</name>
</gene>
<name>A0A1G9AZV7_9ACTN</name>
<accession>A0A1G9AZV7</accession>
<evidence type="ECO:0008006" key="4">
    <source>
        <dbReference type="Google" id="ProtNLM"/>
    </source>
</evidence>
<evidence type="ECO:0000256" key="1">
    <source>
        <dbReference type="SAM" id="MobiDB-lite"/>
    </source>
</evidence>
<organism evidence="2 3">
    <name type="scientific">Nonomuraea jiangxiensis</name>
    <dbReference type="NCBI Taxonomy" id="633440"/>
    <lineage>
        <taxon>Bacteria</taxon>
        <taxon>Bacillati</taxon>
        <taxon>Actinomycetota</taxon>
        <taxon>Actinomycetes</taxon>
        <taxon>Streptosporangiales</taxon>
        <taxon>Streptosporangiaceae</taxon>
        <taxon>Nonomuraea</taxon>
    </lineage>
</organism>
<protein>
    <recommendedName>
        <fullName evidence="4">Secreted protein</fullName>
    </recommendedName>
</protein>